<dbReference type="InterPro" id="IPR053206">
    <property type="entry name" value="Dimeric_xanthone_biosynth"/>
</dbReference>
<reference evidence="2 3" key="1">
    <citation type="submission" date="2016-04" db="EMBL/GenBank/DDBJ databases">
        <title>A degradative enzymes factory behind the ericoid mycorrhizal symbiosis.</title>
        <authorList>
            <consortium name="DOE Joint Genome Institute"/>
            <person name="Martino E."/>
            <person name="Morin E."/>
            <person name="Grelet G."/>
            <person name="Kuo A."/>
            <person name="Kohler A."/>
            <person name="Daghino S."/>
            <person name="Barry K."/>
            <person name="Choi C."/>
            <person name="Cichocki N."/>
            <person name="Clum A."/>
            <person name="Copeland A."/>
            <person name="Hainaut M."/>
            <person name="Haridas S."/>
            <person name="Labutti K."/>
            <person name="Lindquist E."/>
            <person name="Lipzen A."/>
            <person name="Khouja H.-R."/>
            <person name="Murat C."/>
            <person name="Ohm R."/>
            <person name="Olson A."/>
            <person name="Spatafora J."/>
            <person name="Veneault-Fourrey C."/>
            <person name="Henrissat B."/>
            <person name="Grigoriev I."/>
            <person name="Martin F."/>
            <person name="Perotto S."/>
        </authorList>
    </citation>
    <scope>NUCLEOTIDE SEQUENCE [LARGE SCALE GENOMIC DNA]</scope>
    <source>
        <strain evidence="2 3">E</strain>
    </source>
</reference>
<accession>A0A2J6SJ42</accession>
<name>A0A2J6SJ42_9HELO</name>
<keyword evidence="3" id="KW-1185">Reference proteome</keyword>
<dbReference type="EMBL" id="KZ613913">
    <property type="protein sequence ID" value="PMD50783.1"/>
    <property type="molecule type" value="Genomic_DNA"/>
</dbReference>
<dbReference type="InParanoid" id="A0A2J6SJ42"/>
<dbReference type="Gene3D" id="1.20.120.520">
    <property type="entry name" value="nmb1532 protein domain like"/>
    <property type="match status" value="1"/>
</dbReference>
<dbReference type="AlphaFoldDB" id="A0A2J6SJ42"/>
<protein>
    <submittedName>
        <fullName evidence="2">Hemerythrin HHE cation binding domain-containing protein</fullName>
    </submittedName>
</protein>
<dbReference type="GeneID" id="36592287"/>
<feature type="domain" description="Hemerythrin-like" evidence="1">
    <location>
        <begin position="5"/>
        <end position="119"/>
    </location>
</feature>
<gene>
    <name evidence="2" type="ORF">K444DRAFT_638113</name>
</gene>
<proteinExistence type="predicted"/>
<sequence>MTCIHNAMFRTLNAVTLQYYQLTQVTDIADFLTYCQCFHEMVHSHHHHEETYLFTAIEAYSGQKGIMDTSLAQHHAFEEGLERFKEYVYSCKPEDWDREVFKGILESFTLALTKHLREEIPTLLALDIYGGEKLKKAWDDMEKRILDGTMDMYRVLPCGLGSLDVTYAKDQLPPFPFFVPYMCHYWYMRRHRGAWRFSPCTAFGKPKELPFAVVDK</sequence>
<evidence type="ECO:0000313" key="2">
    <source>
        <dbReference type="EMBL" id="PMD50783.1"/>
    </source>
</evidence>
<dbReference type="PANTHER" id="PTHR38048:SF2">
    <property type="entry name" value="HEMERYTHRIN-LIKE DOMAIN-CONTAINING PROTEIN"/>
    <property type="match status" value="1"/>
</dbReference>
<evidence type="ECO:0000313" key="3">
    <source>
        <dbReference type="Proteomes" id="UP000235371"/>
    </source>
</evidence>
<organism evidence="2 3">
    <name type="scientific">Hyaloscypha bicolor E</name>
    <dbReference type="NCBI Taxonomy" id="1095630"/>
    <lineage>
        <taxon>Eukaryota</taxon>
        <taxon>Fungi</taxon>
        <taxon>Dikarya</taxon>
        <taxon>Ascomycota</taxon>
        <taxon>Pezizomycotina</taxon>
        <taxon>Leotiomycetes</taxon>
        <taxon>Helotiales</taxon>
        <taxon>Hyaloscyphaceae</taxon>
        <taxon>Hyaloscypha</taxon>
        <taxon>Hyaloscypha bicolor</taxon>
    </lineage>
</organism>
<dbReference type="InterPro" id="IPR012312">
    <property type="entry name" value="Hemerythrin-like"/>
</dbReference>
<dbReference type="OrthoDB" id="58416at2759"/>
<dbReference type="Pfam" id="PF01814">
    <property type="entry name" value="Hemerythrin"/>
    <property type="match status" value="1"/>
</dbReference>
<dbReference type="RefSeq" id="XP_024727687.1">
    <property type="nucleotide sequence ID" value="XM_024884210.1"/>
</dbReference>
<dbReference type="STRING" id="1095630.A0A2J6SJ42"/>
<dbReference type="Proteomes" id="UP000235371">
    <property type="component" value="Unassembled WGS sequence"/>
</dbReference>
<dbReference type="PANTHER" id="PTHR38048">
    <property type="entry name" value="EXPRESSED PROTEIN"/>
    <property type="match status" value="1"/>
</dbReference>
<evidence type="ECO:0000259" key="1">
    <source>
        <dbReference type="Pfam" id="PF01814"/>
    </source>
</evidence>